<feature type="region of interest" description="Disordered" evidence="1">
    <location>
        <begin position="1"/>
        <end position="22"/>
    </location>
</feature>
<dbReference type="HOGENOM" id="CLU_1638407_0_0_1"/>
<name>F6HEB7_VITVI</name>
<dbReference type="EMBL" id="FN595750">
    <property type="protein sequence ID" value="CCB50563.1"/>
    <property type="molecule type" value="Genomic_DNA"/>
</dbReference>
<dbReference type="InterPro" id="IPR036871">
    <property type="entry name" value="PX_dom_sf"/>
</dbReference>
<organism evidence="3 4">
    <name type="scientific">Vitis vinifera</name>
    <name type="common">Grape</name>
    <dbReference type="NCBI Taxonomy" id="29760"/>
    <lineage>
        <taxon>Eukaryota</taxon>
        <taxon>Viridiplantae</taxon>
        <taxon>Streptophyta</taxon>
        <taxon>Embryophyta</taxon>
        <taxon>Tracheophyta</taxon>
        <taxon>Spermatophyta</taxon>
        <taxon>Magnoliopsida</taxon>
        <taxon>eudicotyledons</taxon>
        <taxon>Gunneridae</taxon>
        <taxon>Pentapetalae</taxon>
        <taxon>rosids</taxon>
        <taxon>Vitales</taxon>
        <taxon>Vitaceae</taxon>
        <taxon>Viteae</taxon>
        <taxon>Vitis</taxon>
    </lineage>
</organism>
<evidence type="ECO:0000313" key="3">
    <source>
        <dbReference type="EMBL" id="CCB50563.1"/>
    </source>
</evidence>
<dbReference type="eggNOG" id="KOG2273">
    <property type="taxonomic scope" value="Eukaryota"/>
</dbReference>
<evidence type="ECO:0000313" key="4">
    <source>
        <dbReference type="Proteomes" id="UP000009183"/>
    </source>
</evidence>
<protein>
    <recommendedName>
        <fullName evidence="2">PX domain-containing protein</fullName>
    </recommendedName>
</protein>
<dbReference type="PROSITE" id="PS50195">
    <property type="entry name" value="PX"/>
    <property type="match status" value="1"/>
</dbReference>
<sequence>MISTQQSGSGSSQSPRSPSTQPFLSVSITDPIKLGNNVQAYIFYHVITKTNLPEYQGQEKIVIRCYNDFVCLRDRLFEKYKGIFVSPRSSKKECWREVHFSAEFIKMRRQALDIFVNKIASHHELQQSEDLRTLLQVDEETMEKARPLEEIMNILTFIAILK</sequence>
<evidence type="ECO:0000256" key="1">
    <source>
        <dbReference type="SAM" id="MobiDB-lite"/>
    </source>
</evidence>
<feature type="domain" description="PX" evidence="2">
    <location>
        <begin position="22"/>
        <end position="142"/>
    </location>
</feature>
<accession>F6HEB7</accession>
<keyword evidence="4" id="KW-1185">Reference proteome</keyword>
<dbReference type="PANTHER" id="PTHR10555">
    <property type="entry name" value="SORTING NEXIN"/>
    <property type="match status" value="1"/>
</dbReference>
<dbReference type="GO" id="GO:0016020">
    <property type="term" value="C:membrane"/>
    <property type="evidence" value="ECO:0007669"/>
    <property type="project" value="UniProtKB-ARBA"/>
</dbReference>
<dbReference type="OrthoDB" id="5227681at2759"/>
<dbReference type="FunFam" id="3.30.1520.10:FF:000028">
    <property type="entry name" value="sorting nexin 1 isoform X2"/>
    <property type="match status" value="1"/>
</dbReference>
<dbReference type="STRING" id="29760.F6HEB7"/>
<dbReference type="Proteomes" id="UP000009183">
    <property type="component" value="Chromosome 16"/>
</dbReference>
<dbReference type="InParanoid" id="F6HEB7"/>
<dbReference type="SMART" id="SM00312">
    <property type="entry name" value="PX"/>
    <property type="match status" value="1"/>
</dbReference>
<dbReference type="GO" id="GO:0005768">
    <property type="term" value="C:endosome"/>
    <property type="evidence" value="ECO:0007669"/>
    <property type="project" value="UniProtKB-ARBA"/>
</dbReference>
<dbReference type="InterPro" id="IPR001683">
    <property type="entry name" value="PX_dom"/>
</dbReference>
<dbReference type="PANTHER" id="PTHR10555:SF170">
    <property type="entry name" value="FI18122P1"/>
    <property type="match status" value="1"/>
</dbReference>
<dbReference type="PaxDb" id="29760-VIT_16s0039g01230.t01"/>
<dbReference type="Gene3D" id="3.30.1520.10">
    <property type="entry name" value="Phox-like domain"/>
    <property type="match status" value="1"/>
</dbReference>
<reference evidence="4" key="1">
    <citation type="journal article" date="2007" name="Nature">
        <title>The grapevine genome sequence suggests ancestral hexaploidization in major angiosperm phyla.</title>
        <authorList>
            <consortium name="The French-Italian Public Consortium for Grapevine Genome Characterization."/>
            <person name="Jaillon O."/>
            <person name="Aury J.-M."/>
            <person name="Noel B."/>
            <person name="Policriti A."/>
            <person name="Clepet C."/>
            <person name="Casagrande A."/>
            <person name="Choisne N."/>
            <person name="Aubourg S."/>
            <person name="Vitulo N."/>
            <person name="Jubin C."/>
            <person name="Vezzi A."/>
            <person name="Legeai F."/>
            <person name="Hugueney P."/>
            <person name="Dasilva C."/>
            <person name="Horner D."/>
            <person name="Mica E."/>
            <person name="Jublot D."/>
            <person name="Poulain J."/>
            <person name="Bruyere C."/>
            <person name="Billault A."/>
            <person name="Segurens B."/>
            <person name="Gouyvenoux M."/>
            <person name="Ugarte E."/>
            <person name="Cattonaro F."/>
            <person name="Anthouard V."/>
            <person name="Vico V."/>
            <person name="Del Fabbro C."/>
            <person name="Alaux M."/>
            <person name="Di Gaspero G."/>
            <person name="Dumas V."/>
            <person name="Felice N."/>
            <person name="Paillard S."/>
            <person name="Juman I."/>
            <person name="Moroldo M."/>
            <person name="Scalabrin S."/>
            <person name="Canaguier A."/>
            <person name="Le Clainche I."/>
            <person name="Malacrida G."/>
            <person name="Durand E."/>
            <person name="Pesole G."/>
            <person name="Laucou V."/>
            <person name="Chatelet P."/>
            <person name="Merdinoglu D."/>
            <person name="Delledonne M."/>
            <person name="Pezzotti M."/>
            <person name="Lecharny A."/>
            <person name="Scarpelli C."/>
            <person name="Artiguenave F."/>
            <person name="Pe M.E."/>
            <person name="Valle G."/>
            <person name="Morgante M."/>
            <person name="Caboche M."/>
            <person name="Adam-Blondon A.-F."/>
            <person name="Weissenbach J."/>
            <person name="Quetier F."/>
            <person name="Wincker P."/>
        </authorList>
    </citation>
    <scope>NUCLEOTIDE SEQUENCE [LARGE SCALE GENOMIC DNA]</scope>
    <source>
        <strain evidence="4">cv. Pinot noir / PN40024</strain>
    </source>
</reference>
<dbReference type="AlphaFoldDB" id="F6HEB7"/>
<dbReference type="Pfam" id="PF00787">
    <property type="entry name" value="PX"/>
    <property type="match status" value="1"/>
</dbReference>
<evidence type="ECO:0000259" key="2">
    <source>
        <dbReference type="PROSITE" id="PS50195"/>
    </source>
</evidence>
<gene>
    <name evidence="3" type="ordered locus">VIT_16s0039g01230</name>
</gene>
<dbReference type="GO" id="GO:0035091">
    <property type="term" value="F:phosphatidylinositol binding"/>
    <property type="evidence" value="ECO:0007669"/>
    <property type="project" value="InterPro"/>
</dbReference>
<proteinExistence type="predicted"/>
<dbReference type="SUPFAM" id="SSF64268">
    <property type="entry name" value="PX domain"/>
    <property type="match status" value="1"/>
</dbReference>